<feature type="compositionally biased region" description="Polar residues" evidence="1">
    <location>
        <begin position="88"/>
        <end position="101"/>
    </location>
</feature>
<dbReference type="CDD" id="cd08760">
    <property type="entry name" value="Cyt_b561_FRRS1_like"/>
    <property type="match status" value="1"/>
</dbReference>
<protein>
    <recommendedName>
        <fullName evidence="5">Cytochrome b561 domain-containing protein</fullName>
    </recommendedName>
</protein>
<dbReference type="EMBL" id="JAZGSY010000230">
    <property type="protein sequence ID" value="KAL1838203.1"/>
    <property type="molecule type" value="Genomic_DNA"/>
</dbReference>
<feature type="transmembrane region" description="Helical" evidence="2">
    <location>
        <begin position="281"/>
        <end position="301"/>
    </location>
</feature>
<evidence type="ECO:0000313" key="4">
    <source>
        <dbReference type="Proteomes" id="UP001583172"/>
    </source>
</evidence>
<feature type="region of interest" description="Disordered" evidence="1">
    <location>
        <begin position="43"/>
        <end position="127"/>
    </location>
</feature>
<keyword evidence="2" id="KW-1133">Transmembrane helix</keyword>
<comment type="caution">
    <text evidence="3">The sequence shown here is derived from an EMBL/GenBank/DDBJ whole genome shotgun (WGS) entry which is preliminary data.</text>
</comment>
<evidence type="ECO:0000256" key="1">
    <source>
        <dbReference type="SAM" id="MobiDB-lite"/>
    </source>
</evidence>
<feature type="transmembrane region" description="Helical" evidence="2">
    <location>
        <begin position="211"/>
        <end position="233"/>
    </location>
</feature>
<evidence type="ECO:0000256" key="2">
    <source>
        <dbReference type="SAM" id="Phobius"/>
    </source>
</evidence>
<organism evidence="3 4">
    <name type="scientific">Humicola insolens</name>
    <name type="common">Soft-rot fungus</name>
    <dbReference type="NCBI Taxonomy" id="85995"/>
    <lineage>
        <taxon>Eukaryota</taxon>
        <taxon>Fungi</taxon>
        <taxon>Dikarya</taxon>
        <taxon>Ascomycota</taxon>
        <taxon>Pezizomycotina</taxon>
        <taxon>Sordariomycetes</taxon>
        <taxon>Sordariomycetidae</taxon>
        <taxon>Sordariales</taxon>
        <taxon>Chaetomiaceae</taxon>
        <taxon>Mycothermus</taxon>
    </lineage>
</organism>
<feature type="transmembrane region" description="Helical" evidence="2">
    <location>
        <begin position="254"/>
        <end position="275"/>
    </location>
</feature>
<dbReference type="PANTHER" id="PTHR47797:SF1">
    <property type="entry name" value="CYTOCHROME B561 DOMAIN-CONTAINING PROTEIN-RELATED"/>
    <property type="match status" value="1"/>
</dbReference>
<keyword evidence="2" id="KW-0472">Membrane</keyword>
<feature type="compositionally biased region" description="Low complexity" evidence="1">
    <location>
        <begin position="43"/>
        <end position="87"/>
    </location>
</feature>
<dbReference type="Gene3D" id="1.20.120.1770">
    <property type="match status" value="1"/>
</dbReference>
<name>A0ABR3VAN7_HUMIN</name>
<dbReference type="Proteomes" id="UP001583172">
    <property type="component" value="Unassembled WGS sequence"/>
</dbReference>
<evidence type="ECO:0000313" key="3">
    <source>
        <dbReference type="EMBL" id="KAL1838203.1"/>
    </source>
</evidence>
<keyword evidence="2" id="KW-0812">Transmembrane</keyword>
<evidence type="ECO:0008006" key="5">
    <source>
        <dbReference type="Google" id="ProtNLM"/>
    </source>
</evidence>
<dbReference type="PANTHER" id="PTHR47797">
    <property type="entry name" value="DEHYDROGENASE, PUTATIVE (AFU_ORTHOLOGUE AFUA_8G05805)-RELATED"/>
    <property type="match status" value="1"/>
</dbReference>
<accession>A0ABR3VAN7</accession>
<reference evidence="3 4" key="1">
    <citation type="journal article" date="2024" name="Commun. Biol.">
        <title>Comparative genomic analysis of thermophilic fungi reveals convergent evolutionary adaptations and gene losses.</title>
        <authorList>
            <person name="Steindorff A.S."/>
            <person name="Aguilar-Pontes M.V."/>
            <person name="Robinson A.J."/>
            <person name="Andreopoulos B."/>
            <person name="LaButti K."/>
            <person name="Kuo A."/>
            <person name="Mondo S."/>
            <person name="Riley R."/>
            <person name="Otillar R."/>
            <person name="Haridas S."/>
            <person name="Lipzen A."/>
            <person name="Grimwood J."/>
            <person name="Schmutz J."/>
            <person name="Clum A."/>
            <person name="Reid I.D."/>
            <person name="Moisan M.C."/>
            <person name="Butler G."/>
            <person name="Nguyen T.T.M."/>
            <person name="Dewar K."/>
            <person name="Conant G."/>
            <person name="Drula E."/>
            <person name="Henrissat B."/>
            <person name="Hansel C."/>
            <person name="Singer S."/>
            <person name="Hutchinson M.I."/>
            <person name="de Vries R.P."/>
            <person name="Natvig D.O."/>
            <person name="Powell A.J."/>
            <person name="Tsang A."/>
            <person name="Grigoriev I.V."/>
        </authorList>
    </citation>
    <scope>NUCLEOTIDE SEQUENCE [LARGE SCALE GENOMIC DNA]</scope>
    <source>
        <strain evidence="3 4">CBS 620.91</strain>
    </source>
</reference>
<proteinExistence type="predicted"/>
<feature type="transmembrane region" description="Helical" evidence="2">
    <location>
        <begin position="167"/>
        <end position="191"/>
    </location>
</feature>
<feature type="transmembrane region" description="Helical" evidence="2">
    <location>
        <begin position="140"/>
        <end position="160"/>
    </location>
</feature>
<keyword evidence="4" id="KW-1185">Reference proteome</keyword>
<gene>
    <name evidence="3" type="ORF">VTJ49DRAFT_2930</name>
</gene>
<sequence length="310" mass="32803">MKLSQVAVAWATIIVTFLAWTTGAPSVSSLSARAPAALSAFPSPVPSALSPAAPSPSSLSPVPSALSPLAPSSVARPPSSTTPSAVSQTESLSESDGSGTNEVAPRAGPPTTTPGNPGGPRGPGMTKAQGLLRAKRLRNVHGVVALVAFVVLFPFGSVLVRVLPPGVYALWGHGVVQVVAVVLCVVCAGYAGELVLVVQGMGVDVTKNTMAMWHIIIGSLVLASLMFVQPVLGHIHHQRFKVLRRRQIWSHLHLWNGRVMVTLGIINAGLGIWAAKEGWDWKMSFMVLAVLMWTVWVLMAVRFEWKRARG</sequence>